<organism evidence="2 3">
    <name type="scientific">Paenibacillus radicis</name>
    <name type="common">ex Xue et al. 2023</name>
    <dbReference type="NCBI Taxonomy" id="2972489"/>
    <lineage>
        <taxon>Bacteria</taxon>
        <taxon>Bacillati</taxon>
        <taxon>Bacillota</taxon>
        <taxon>Bacilli</taxon>
        <taxon>Bacillales</taxon>
        <taxon>Paenibacillaceae</taxon>
        <taxon>Paenibacillus</taxon>
    </lineage>
</organism>
<reference evidence="2 3" key="1">
    <citation type="submission" date="2022-08" db="EMBL/GenBank/DDBJ databases">
        <title>Paenibacillus endoradicis sp. nov., Paenibacillus radicibacter sp. nov and Paenibacillus pararadicis sp. nov., three cold-adapted plant growth-promoting bacteria isolated from root of Larix gmelinii in Great Khingan.</title>
        <authorList>
            <person name="Xue H."/>
        </authorList>
    </citation>
    <scope>NUCLEOTIDE SEQUENCE [LARGE SCALE GENOMIC DNA]</scope>
    <source>
        <strain evidence="2 3">N5-1-1-5</strain>
    </source>
</reference>
<keyword evidence="1" id="KW-0812">Transmembrane</keyword>
<evidence type="ECO:0000256" key="1">
    <source>
        <dbReference type="SAM" id="Phobius"/>
    </source>
</evidence>
<gene>
    <name evidence="2" type="ORF">NV381_00190</name>
</gene>
<feature type="transmembrane region" description="Helical" evidence="1">
    <location>
        <begin position="6"/>
        <end position="33"/>
    </location>
</feature>
<proteinExistence type="predicted"/>
<dbReference type="RefSeq" id="WP_258211235.1">
    <property type="nucleotide sequence ID" value="NZ_JANQBD010000001.1"/>
</dbReference>
<name>A0ABT1Y9L8_9BACL</name>
<dbReference type="Proteomes" id="UP001300012">
    <property type="component" value="Unassembled WGS sequence"/>
</dbReference>
<evidence type="ECO:0000313" key="2">
    <source>
        <dbReference type="EMBL" id="MCR8629607.1"/>
    </source>
</evidence>
<protein>
    <submittedName>
        <fullName evidence="2">Uncharacterized protein</fullName>
    </submittedName>
</protein>
<comment type="caution">
    <text evidence="2">The sequence shown here is derived from an EMBL/GenBank/DDBJ whole genome shotgun (WGS) entry which is preliminary data.</text>
</comment>
<keyword evidence="1" id="KW-0472">Membrane</keyword>
<accession>A0ABT1Y9L8</accession>
<keyword evidence="1" id="KW-1133">Transmembrane helix</keyword>
<sequence length="40" mass="4735">MNRYSFYGITLEMIVVMFAFFVIFAGIVLYSLFYGKKEPK</sequence>
<evidence type="ECO:0000313" key="3">
    <source>
        <dbReference type="Proteomes" id="UP001300012"/>
    </source>
</evidence>
<keyword evidence="3" id="KW-1185">Reference proteome</keyword>
<dbReference type="EMBL" id="JANQBD010000001">
    <property type="protein sequence ID" value="MCR8629607.1"/>
    <property type="molecule type" value="Genomic_DNA"/>
</dbReference>